<dbReference type="AlphaFoldDB" id="W2RNA0"/>
<keyword evidence="2" id="KW-1185">Reference proteome</keyword>
<dbReference type="VEuPathDB" id="FungiDB:HMPREF1541_08173"/>
<evidence type="ECO:0000313" key="1">
    <source>
        <dbReference type="EMBL" id="ETN37183.1"/>
    </source>
</evidence>
<dbReference type="EMBL" id="KB822724">
    <property type="protein sequence ID" value="ETN37183.1"/>
    <property type="molecule type" value="Genomic_DNA"/>
</dbReference>
<proteinExistence type="predicted"/>
<name>W2RNA0_CYPE1</name>
<gene>
    <name evidence="1" type="ORF">HMPREF1541_08173</name>
</gene>
<sequence length="169" mass="18852">MPPQPHLRGNDSHISSTQIRPVRFPLSFDAQNLLQQEASKLRATVKFQYFPECARLVREHLGAAQAVPFDWRQRQRQPLSSVKPDWSHGMQPPKTCLRQALGDEEAAFWVARGWVVVCLSRGLMLGDEEVKLALEHDSKVDSAVRDSLGSSDVAGSGPCIEVRVLALLK</sequence>
<dbReference type="GeneID" id="19975512"/>
<protein>
    <submittedName>
        <fullName evidence="1">Uncharacterized protein</fullName>
    </submittedName>
</protein>
<reference evidence="1 2" key="1">
    <citation type="submission" date="2013-03" db="EMBL/GenBank/DDBJ databases">
        <title>The Genome Sequence of Phialophora europaea CBS 101466.</title>
        <authorList>
            <consortium name="The Broad Institute Genomics Platform"/>
            <person name="Cuomo C."/>
            <person name="de Hoog S."/>
            <person name="Gorbushina A."/>
            <person name="Walker B."/>
            <person name="Young S.K."/>
            <person name="Zeng Q."/>
            <person name="Gargeya S."/>
            <person name="Fitzgerald M."/>
            <person name="Haas B."/>
            <person name="Abouelleil A."/>
            <person name="Allen A.W."/>
            <person name="Alvarado L."/>
            <person name="Arachchi H.M."/>
            <person name="Berlin A.M."/>
            <person name="Chapman S.B."/>
            <person name="Gainer-Dewar J."/>
            <person name="Goldberg J."/>
            <person name="Griggs A."/>
            <person name="Gujja S."/>
            <person name="Hansen M."/>
            <person name="Howarth C."/>
            <person name="Imamovic A."/>
            <person name="Ireland A."/>
            <person name="Larimer J."/>
            <person name="McCowan C."/>
            <person name="Murphy C."/>
            <person name="Pearson M."/>
            <person name="Poon T.W."/>
            <person name="Priest M."/>
            <person name="Roberts A."/>
            <person name="Saif S."/>
            <person name="Shea T."/>
            <person name="Sisk P."/>
            <person name="Sykes S."/>
            <person name="Wortman J."/>
            <person name="Nusbaum C."/>
            <person name="Birren B."/>
        </authorList>
    </citation>
    <scope>NUCLEOTIDE SEQUENCE [LARGE SCALE GENOMIC DNA]</scope>
    <source>
        <strain evidence="1 2">CBS 101466</strain>
    </source>
</reference>
<evidence type="ECO:0000313" key="2">
    <source>
        <dbReference type="Proteomes" id="UP000030752"/>
    </source>
</evidence>
<dbReference type="HOGENOM" id="CLU_1578464_0_0_1"/>
<dbReference type="InParanoid" id="W2RNA0"/>
<dbReference type="RefSeq" id="XP_008720715.1">
    <property type="nucleotide sequence ID" value="XM_008722493.1"/>
</dbReference>
<accession>W2RNA0</accession>
<organism evidence="1 2">
    <name type="scientific">Cyphellophora europaea (strain CBS 101466)</name>
    <name type="common">Phialophora europaea</name>
    <dbReference type="NCBI Taxonomy" id="1220924"/>
    <lineage>
        <taxon>Eukaryota</taxon>
        <taxon>Fungi</taxon>
        <taxon>Dikarya</taxon>
        <taxon>Ascomycota</taxon>
        <taxon>Pezizomycotina</taxon>
        <taxon>Eurotiomycetes</taxon>
        <taxon>Chaetothyriomycetidae</taxon>
        <taxon>Chaetothyriales</taxon>
        <taxon>Cyphellophoraceae</taxon>
        <taxon>Cyphellophora</taxon>
    </lineage>
</organism>
<dbReference type="Proteomes" id="UP000030752">
    <property type="component" value="Unassembled WGS sequence"/>
</dbReference>